<comment type="caution">
    <text evidence="1">The sequence shown here is derived from an EMBL/GenBank/DDBJ whole genome shotgun (WGS) entry which is preliminary data.</text>
</comment>
<gene>
    <name evidence="1" type="ORF">ACMD2_23856</name>
</gene>
<dbReference type="Proteomes" id="UP000092600">
    <property type="component" value="Unassembled WGS sequence"/>
</dbReference>
<reference evidence="1 2" key="1">
    <citation type="journal article" date="2016" name="DNA Res.">
        <title>The draft genome of MD-2 pineapple using hybrid error correction of long reads.</title>
        <authorList>
            <person name="Redwan R.M."/>
            <person name="Saidin A."/>
            <person name="Kumar S.V."/>
        </authorList>
    </citation>
    <scope>NUCLEOTIDE SEQUENCE [LARGE SCALE GENOMIC DNA]</scope>
    <source>
        <strain evidence="2">cv. MD2</strain>
        <tissue evidence="1">Leaf</tissue>
    </source>
</reference>
<dbReference type="EMBL" id="LSRQ01003722">
    <property type="protein sequence ID" value="OAY70895.1"/>
    <property type="molecule type" value="Genomic_DNA"/>
</dbReference>
<organism evidence="1 2">
    <name type="scientific">Ananas comosus</name>
    <name type="common">Pineapple</name>
    <name type="synonym">Ananas ananas</name>
    <dbReference type="NCBI Taxonomy" id="4615"/>
    <lineage>
        <taxon>Eukaryota</taxon>
        <taxon>Viridiplantae</taxon>
        <taxon>Streptophyta</taxon>
        <taxon>Embryophyta</taxon>
        <taxon>Tracheophyta</taxon>
        <taxon>Spermatophyta</taxon>
        <taxon>Magnoliopsida</taxon>
        <taxon>Liliopsida</taxon>
        <taxon>Poales</taxon>
        <taxon>Bromeliaceae</taxon>
        <taxon>Bromelioideae</taxon>
        <taxon>Ananas</taxon>
    </lineage>
</organism>
<name>A0A199V1Z2_ANACO</name>
<accession>A0A199V1Z2</accession>
<dbReference type="AlphaFoldDB" id="A0A199V1Z2"/>
<evidence type="ECO:0000313" key="1">
    <source>
        <dbReference type="EMBL" id="OAY70895.1"/>
    </source>
</evidence>
<sequence length="71" mass="8236">MQILLRSMQRRGAAIQAGVRVRVQFRTVMGDDDHHHGERLDWVVVLRLFSCWTSNYVSRDGHVSEDDVPMV</sequence>
<evidence type="ECO:0000313" key="2">
    <source>
        <dbReference type="Proteomes" id="UP000092600"/>
    </source>
</evidence>
<protein>
    <submittedName>
        <fullName evidence="1">Uncharacterized protein</fullName>
    </submittedName>
</protein>
<proteinExistence type="predicted"/>